<keyword evidence="1" id="KW-0812">Transmembrane</keyword>
<comment type="caution">
    <text evidence="2">The sequence shown here is derived from an EMBL/GenBank/DDBJ whole genome shotgun (WGS) entry which is preliminary data.</text>
</comment>
<dbReference type="RefSeq" id="WP_311617779.1">
    <property type="nucleotide sequence ID" value="NZ_JAVREV010000006.1"/>
</dbReference>
<reference evidence="3" key="1">
    <citation type="submission" date="2023-07" db="EMBL/GenBank/DDBJ databases">
        <title>30 novel species of actinomycetes from the DSMZ collection.</title>
        <authorList>
            <person name="Nouioui I."/>
        </authorList>
    </citation>
    <scope>NUCLEOTIDE SEQUENCE [LARGE SCALE GENOMIC DNA]</scope>
    <source>
        <strain evidence="3">DSM 41886</strain>
    </source>
</reference>
<dbReference type="EMBL" id="JAVREV010000006">
    <property type="protein sequence ID" value="MDT0443426.1"/>
    <property type="molecule type" value="Genomic_DNA"/>
</dbReference>
<evidence type="ECO:0000256" key="1">
    <source>
        <dbReference type="SAM" id="Phobius"/>
    </source>
</evidence>
<keyword evidence="3" id="KW-1185">Reference proteome</keyword>
<proteinExistence type="predicted"/>
<organism evidence="2 3">
    <name type="scientific">Streptomyces johnsoniae</name>
    <dbReference type="NCBI Taxonomy" id="3075532"/>
    <lineage>
        <taxon>Bacteria</taxon>
        <taxon>Bacillati</taxon>
        <taxon>Actinomycetota</taxon>
        <taxon>Actinomycetes</taxon>
        <taxon>Kitasatosporales</taxon>
        <taxon>Streptomycetaceae</taxon>
        <taxon>Streptomyces</taxon>
    </lineage>
</organism>
<gene>
    <name evidence="2" type="ORF">RM779_12585</name>
</gene>
<sequence length="94" mass="10173">MPRDYDSQLLESVAVRRRRLRDALSFGGERTRRSLDEHTGKVLGGAALAAVVCAGCVGWSFISERMADRDDRGLDAPAAVTVTGAVPPFGTWPR</sequence>
<dbReference type="Proteomes" id="UP001183615">
    <property type="component" value="Unassembled WGS sequence"/>
</dbReference>
<keyword evidence="1" id="KW-0472">Membrane</keyword>
<accession>A0ABU2S349</accession>
<keyword evidence="1" id="KW-1133">Transmembrane helix</keyword>
<evidence type="ECO:0000313" key="2">
    <source>
        <dbReference type="EMBL" id="MDT0443426.1"/>
    </source>
</evidence>
<feature type="transmembrane region" description="Helical" evidence="1">
    <location>
        <begin position="42"/>
        <end position="62"/>
    </location>
</feature>
<protein>
    <recommendedName>
        <fullName evidence="4">DUF3618 domain-containing protein</fullName>
    </recommendedName>
</protein>
<evidence type="ECO:0000313" key="3">
    <source>
        <dbReference type="Proteomes" id="UP001183615"/>
    </source>
</evidence>
<evidence type="ECO:0008006" key="4">
    <source>
        <dbReference type="Google" id="ProtNLM"/>
    </source>
</evidence>
<name>A0ABU2S349_9ACTN</name>